<dbReference type="EMBL" id="JAQQWI010000017">
    <property type="protein sequence ID" value="KAK8006674.1"/>
    <property type="molecule type" value="Genomic_DNA"/>
</dbReference>
<feature type="compositionally biased region" description="Polar residues" evidence="2">
    <location>
        <begin position="64"/>
        <end position="82"/>
    </location>
</feature>
<dbReference type="PANTHER" id="PTHR12832">
    <property type="entry name" value="TESTIS-SPECIFIC PROTEIN PBS13 T-COMPLEX 11"/>
    <property type="match status" value="1"/>
</dbReference>
<comment type="caution">
    <text evidence="3">The sequence shown here is derived from an EMBL/GenBank/DDBJ whole genome shotgun (WGS) entry which is preliminary data.</text>
</comment>
<keyword evidence="4" id="KW-1185">Reference proteome</keyword>
<evidence type="ECO:0000256" key="1">
    <source>
        <dbReference type="ARBA" id="ARBA00010954"/>
    </source>
</evidence>
<gene>
    <name evidence="3" type="ORF">PG991_012971</name>
</gene>
<feature type="compositionally biased region" description="Basic and acidic residues" evidence="2">
    <location>
        <begin position="9"/>
        <end position="27"/>
    </location>
</feature>
<protein>
    <submittedName>
        <fullName evidence="3">Protein SOK1</fullName>
    </submittedName>
</protein>
<evidence type="ECO:0000313" key="3">
    <source>
        <dbReference type="EMBL" id="KAK8006674.1"/>
    </source>
</evidence>
<reference evidence="3 4" key="1">
    <citation type="submission" date="2023-01" db="EMBL/GenBank/DDBJ databases">
        <title>Analysis of 21 Apiospora genomes using comparative genomics revels a genus with tremendous synthesis potential of carbohydrate active enzymes and secondary metabolites.</title>
        <authorList>
            <person name="Sorensen T."/>
        </authorList>
    </citation>
    <scope>NUCLEOTIDE SEQUENCE [LARGE SCALE GENOMIC DNA]</scope>
    <source>
        <strain evidence="3 4">CBS 20057</strain>
    </source>
</reference>
<evidence type="ECO:0000313" key="4">
    <source>
        <dbReference type="Proteomes" id="UP001396898"/>
    </source>
</evidence>
<dbReference type="PANTHER" id="PTHR12832:SF11">
    <property type="entry name" value="LD23868P"/>
    <property type="match status" value="1"/>
</dbReference>
<name>A0ABR1RB95_9PEZI</name>
<dbReference type="Pfam" id="PF05794">
    <property type="entry name" value="Tcp11"/>
    <property type="match status" value="1"/>
</dbReference>
<feature type="region of interest" description="Disordered" evidence="2">
    <location>
        <begin position="1"/>
        <end position="110"/>
    </location>
</feature>
<sequence length="206" mass="23013">MGDQGIDSGMERNRRLSEPSQNAHDDQIQQQKGAPETPSTETEEPAQFAQNDHPRRMGGPNGGLSRNPSTGSNTSENLQSRLPRTEPRKAQRSPAGPPAASQRIEPPVTKTTLSELDVNKIIHNPKLRHDINFDPELHFRPNLDGEKGRRKQVKADQFWTSLRDQLQQFVADPVSFQQRYGQGQGWCLPVLLKAVKEIIQTLGPVS</sequence>
<evidence type="ECO:0000256" key="2">
    <source>
        <dbReference type="SAM" id="MobiDB-lite"/>
    </source>
</evidence>
<accession>A0ABR1RB95</accession>
<dbReference type="InterPro" id="IPR008862">
    <property type="entry name" value="Tcp11"/>
</dbReference>
<comment type="similarity">
    <text evidence="1">Belongs to the TCP11 family.</text>
</comment>
<dbReference type="Proteomes" id="UP001396898">
    <property type="component" value="Unassembled WGS sequence"/>
</dbReference>
<organism evidence="3 4">
    <name type="scientific">Apiospora marii</name>
    <dbReference type="NCBI Taxonomy" id="335849"/>
    <lineage>
        <taxon>Eukaryota</taxon>
        <taxon>Fungi</taxon>
        <taxon>Dikarya</taxon>
        <taxon>Ascomycota</taxon>
        <taxon>Pezizomycotina</taxon>
        <taxon>Sordariomycetes</taxon>
        <taxon>Xylariomycetidae</taxon>
        <taxon>Amphisphaeriales</taxon>
        <taxon>Apiosporaceae</taxon>
        <taxon>Apiospora</taxon>
    </lineage>
</organism>
<proteinExistence type="inferred from homology"/>